<gene>
    <name evidence="1" type="ORF">C7H79_13545</name>
</gene>
<dbReference type="RefSeq" id="WP_106707782.1">
    <property type="nucleotide sequence ID" value="NZ_PXXU01000052.1"/>
</dbReference>
<dbReference type="AlphaFoldDB" id="A0A2P7NSF4"/>
<dbReference type="EMBL" id="PXXU01000052">
    <property type="protein sequence ID" value="PSJ16411.1"/>
    <property type="molecule type" value="Genomic_DNA"/>
</dbReference>
<sequence>MMLIKLTNGSGQDMYVNTSHIRLMYRDANNQTTKIYCGDNSDLQVVVVETLEKIIELIKIANK</sequence>
<keyword evidence="2" id="KW-1185">Reference proteome</keyword>
<evidence type="ECO:0000313" key="2">
    <source>
        <dbReference type="Proteomes" id="UP000241912"/>
    </source>
</evidence>
<dbReference type="Proteomes" id="UP000241912">
    <property type="component" value="Unassembled WGS sequence"/>
</dbReference>
<accession>A0A2P7NSF4</accession>
<protein>
    <submittedName>
        <fullName evidence="1">Uncharacterized protein</fullName>
    </submittedName>
</protein>
<reference evidence="1 2" key="1">
    <citation type="submission" date="2018-03" db="EMBL/GenBank/DDBJ databases">
        <title>Draft genome of Nitrosomonas supralitoralis APG5.</title>
        <authorList>
            <person name="Urakawa H."/>
            <person name="Lopez J.V."/>
        </authorList>
    </citation>
    <scope>NUCLEOTIDE SEQUENCE [LARGE SCALE GENOMIC DNA]</scope>
    <source>
        <strain evidence="1 2">APG5</strain>
    </source>
</reference>
<comment type="caution">
    <text evidence="1">The sequence shown here is derived from an EMBL/GenBank/DDBJ whole genome shotgun (WGS) entry which is preliminary data.</text>
</comment>
<organism evidence="1 2">
    <name type="scientific">Nitrosomonas supralitoralis</name>
    <dbReference type="NCBI Taxonomy" id="2116706"/>
    <lineage>
        <taxon>Bacteria</taxon>
        <taxon>Pseudomonadati</taxon>
        <taxon>Pseudomonadota</taxon>
        <taxon>Betaproteobacteria</taxon>
        <taxon>Nitrosomonadales</taxon>
        <taxon>Nitrosomonadaceae</taxon>
        <taxon>Nitrosomonas</taxon>
    </lineage>
</organism>
<proteinExistence type="predicted"/>
<name>A0A2P7NSF4_9PROT</name>
<evidence type="ECO:0000313" key="1">
    <source>
        <dbReference type="EMBL" id="PSJ16411.1"/>
    </source>
</evidence>